<dbReference type="Proteomes" id="UP000823561">
    <property type="component" value="Chromosome 12"/>
</dbReference>
<comment type="caution">
    <text evidence="1">The sequence shown here is derived from an EMBL/GenBank/DDBJ whole genome shotgun (WGS) entry which is preliminary data.</text>
</comment>
<protein>
    <submittedName>
        <fullName evidence="1">Uncharacterized protein</fullName>
    </submittedName>
</protein>
<reference evidence="1" key="1">
    <citation type="submission" date="2020-10" db="EMBL/GenBank/DDBJ databases">
        <title>Chromosome-scale genome assembly of the Allis shad, Alosa alosa.</title>
        <authorList>
            <person name="Margot Z."/>
            <person name="Christophe K."/>
            <person name="Cabau C."/>
            <person name="Louis A."/>
            <person name="Berthelot C."/>
            <person name="Parey E."/>
            <person name="Roest Crollius H."/>
            <person name="Montfort J."/>
            <person name="Robinson-Rechavi M."/>
            <person name="Bucao C."/>
            <person name="Bouchez O."/>
            <person name="Gislard M."/>
            <person name="Lluch J."/>
            <person name="Milhes M."/>
            <person name="Lampietro C."/>
            <person name="Lopez Roques C."/>
            <person name="Donnadieu C."/>
            <person name="Braasch I."/>
            <person name="Desvignes T."/>
            <person name="Postlethwait J."/>
            <person name="Bobe J."/>
            <person name="Guiguen Y."/>
        </authorList>
    </citation>
    <scope>NUCLEOTIDE SEQUENCE</scope>
    <source>
        <strain evidence="1">M-15738</strain>
        <tissue evidence="1">Blood</tissue>
    </source>
</reference>
<name>A0AAV6GHA4_9TELE</name>
<evidence type="ECO:0000313" key="1">
    <source>
        <dbReference type="EMBL" id="KAG5272186.1"/>
    </source>
</evidence>
<organism evidence="1 2">
    <name type="scientific">Alosa alosa</name>
    <name type="common">allis shad</name>
    <dbReference type="NCBI Taxonomy" id="278164"/>
    <lineage>
        <taxon>Eukaryota</taxon>
        <taxon>Metazoa</taxon>
        <taxon>Chordata</taxon>
        <taxon>Craniata</taxon>
        <taxon>Vertebrata</taxon>
        <taxon>Euteleostomi</taxon>
        <taxon>Actinopterygii</taxon>
        <taxon>Neopterygii</taxon>
        <taxon>Teleostei</taxon>
        <taxon>Clupei</taxon>
        <taxon>Clupeiformes</taxon>
        <taxon>Clupeoidei</taxon>
        <taxon>Clupeidae</taxon>
        <taxon>Alosa</taxon>
    </lineage>
</organism>
<accession>A0AAV6GHA4</accession>
<dbReference type="AlphaFoldDB" id="A0AAV6GHA4"/>
<sequence length="120" mass="12409">MKVGSSFASPSVFYCTAILTAAHLNALTSHYQAGKRLKHEADSRPAPHSVILLDRSQGRAALSIRFAFARYHVSGAVARPPARALPPADPRAEGPGSGLTVGGLGLQSAAWAAGALGYCL</sequence>
<gene>
    <name evidence="1" type="ORF">AALO_G00162610</name>
</gene>
<dbReference type="EMBL" id="JADWDJ010000012">
    <property type="protein sequence ID" value="KAG5272186.1"/>
    <property type="molecule type" value="Genomic_DNA"/>
</dbReference>
<keyword evidence="2" id="KW-1185">Reference proteome</keyword>
<evidence type="ECO:0000313" key="2">
    <source>
        <dbReference type="Proteomes" id="UP000823561"/>
    </source>
</evidence>
<proteinExistence type="predicted"/>